<dbReference type="EMBL" id="JACXVP010000009">
    <property type="protein sequence ID" value="KAG5588337.1"/>
    <property type="molecule type" value="Genomic_DNA"/>
</dbReference>
<evidence type="ECO:0000313" key="2">
    <source>
        <dbReference type="EMBL" id="KAG5588337.1"/>
    </source>
</evidence>
<dbReference type="AlphaFoldDB" id="A0A9J5XJ38"/>
<dbReference type="PANTHER" id="PTHR47490">
    <property type="entry name" value="PROTEIN BLISTER"/>
    <property type="match status" value="1"/>
</dbReference>
<sequence length="131" mass="14408">MKEYQLKWFFEQQGAGSTIQSNDIEHLEEFSKKRAAEKAKRTTSNSQQLASDGGIDNQHSGNEHTRTKDSSGAATSDAIGRSVLEPSEVHAKHDFAKPDLTQKSDLIFPSCELEGYYICSVHLSCALEGSS</sequence>
<gene>
    <name evidence="2" type="ORF">H5410_048771</name>
</gene>
<name>A0A9J5XJ38_SOLCO</name>
<protein>
    <submittedName>
        <fullName evidence="2">Uncharacterized protein</fullName>
    </submittedName>
</protein>
<dbReference type="PANTHER" id="PTHR47490:SF3">
    <property type="entry name" value="GLUTATHIONE TRANSFERASE"/>
    <property type="match status" value="1"/>
</dbReference>
<dbReference type="Proteomes" id="UP000824120">
    <property type="component" value="Chromosome 9"/>
</dbReference>
<evidence type="ECO:0000256" key="1">
    <source>
        <dbReference type="SAM" id="MobiDB-lite"/>
    </source>
</evidence>
<organism evidence="2 3">
    <name type="scientific">Solanum commersonii</name>
    <name type="common">Commerson's wild potato</name>
    <name type="synonym">Commerson's nightshade</name>
    <dbReference type="NCBI Taxonomy" id="4109"/>
    <lineage>
        <taxon>Eukaryota</taxon>
        <taxon>Viridiplantae</taxon>
        <taxon>Streptophyta</taxon>
        <taxon>Embryophyta</taxon>
        <taxon>Tracheophyta</taxon>
        <taxon>Spermatophyta</taxon>
        <taxon>Magnoliopsida</taxon>
        <taxon>eudicotyledons</taxon>
        <taxon>Gunneridae</taxon>
        <taxon>Pentapetalae</taxon>
        <taxon>asterids</taxon>
        <taxon>lamiids</taxon>
        <taxon>Solanales</taxon>
        <taxon>Solanaceae</taxon>
        <taxon>Solanoideae</taxon>
        <taxon>Solaneae</taxon>
        <taxon>Solanum</taxon>
    </lineage>
</organism>
<comment type="caution">
    <text evidence="2">The sequence shown here is derived from an EMBL/GenBank/DDBJ whole genome shotgun (WGS) entry which is preliminary data.</text>
</comment>
<reference evidence="2 3" key="1">
    <citation type="submission" date="2020-09" db="EMBL/GenBank/DDBJ databases">
        <title>De no assembly of potato wild relative species, Solanum commersonii.</title>
        <authorList>
            <person name="Cho K."/>
        </authorList>
    </citation>
    <scope>NUCLEOTIDE SEQUENCE [LARGE SCALE GENOMIC DNA]</scope>
    <source>
        <strain evidence="2">LZ3.2</strain>
        <tissue evidence="2">Leaf</tissue>
    </source>
</reference>
<dbReference type="InterPro" id="IPR044194">
    <property type="entry name" value="BLISTER"/>
</dbReference>
<dbReference type="GO" id="GO:0040008">
    <property type="term" value="P:regulation of growth"/>
    <property type="evidence" value="ECO:0007669"/>
    <property type="project" value="InterPro"/>
</dbReference>
<feature type="region of interest" description="Disordered" evidence="1">
    <location>
        <begin position="32"/>
        <end position="86"/>
    </location>
</feature>
<evidence type="ECO:0000313" key="3">
    <source>
        <dbReference type="Proteomes" id="UP000824120"/>
    </source>
</evidence>
<accession>A0A9J5XJ38</accession>
<proteinExistence type="predicted"/>
<keyword evidence="3" id="KW-1185">Reference proteome</keyword>